<dbReference type="InterPro" id="IPR008030">
    <property type="entry name" value="NmrA-like"/>
</dbReference>
<dbReference type="Proteomes" id="UP000799537">
    <property type="component" value="Unassembled WGS sequence"/>
</dbReference>
<dbReference type="AlphaFoldDB" id="A0A6A6CL55"/>
<dbReference type="OrthoDB" id="419598at2759"/>
<proteinExistence type="predicted"/>
<dbReference type="InterPro" id="IPR051604">
    <property type="entry name" value="Ergot_Alk_Oxidoreductase"/>
</dbReference>
<sequence length="291" mass="31197">MYAIIGAAGKVGYATAQVLRQANVPVRAILRDAAKATPLREIGCEIAVADVHNTSELASAIRNAEAVHVIIPPSPQHKDGAQDMRDIITSIIAALEQEKPNRILAISDYGSHVARDIGMPTVFRGLEERLRNLPGNKIILRTAEHMQNWARAIPAAMESGTFVSLHDPLDTPFPTISAPDLGKIAAEVLLRDAAGEKYDIVHAEGPRRYSANDVAAALSDLSGRPIKAVALPRSEWQTAIERGASPSLATLLVKANYAQNEAGVVDVEQGAGEVRYGKTELIDALRPFVSP</sequence>
<dbReference type="Gene3D" id="3.90.25.10">
    <property type="entry name" value="UDP-galactose 4-epimerase, domain 1"/>
    <property type="match status" value="1"/>
</dbReference>
<organism evidence="2 3">
    <name type="scientific">Zasmidium cellare ATCC 36951</name>
    <dbReference type="NCBI Taxonomy" id="1080233"/>
    <lineage>
        <taxon>Eukaryota</taxon>
        <taxon>Fungi</taxon>
        <taxon>Dikarya</taxon>
        <taxon>Ascomycota</taxon>
        <taxon>Pezizomycotina</taxon>
        <taxon>Dothideomycetes</taxon>
        <taxon>Dothideomycetidae</taxon>
        <taxon>Mycosphaerellales</taxon>
        <taxon>Mycosphaerellaceae</taxon>
        <taxon>Zasmidium</taxon>
    </lineage>
</organism>
<reference evidence="2" key="1">
    <citation type="journal article" date="2020" name="Stud. Mycol.">
        <title>101 Dothideomycetes genomes: a test case for predicting lifestyles and emergence of pathogens.</title>
        <authorList>
            <person name="Haridas S."/>
            <person name="Albert R."/>
            <person name="Binder M."/>
            <person name="Bloem J."/>
            <person name="Labutti K."/>
            <person name="Salamov A."/>
            <person name="Andreopoulos B."/>
            <person name="Baker S."/>
            <person name="Barry K."/>
            <person name="Bills G."/>
            <person name="Bluhm B."/>
            <person name="Cannon C."/>
            <person name="Castanera R."/>
            <person name="Culley D."/>
            <person name="Daum C."/>
            <person name="Ezra D."/>
            <person name="Gonzalez J."/>
            <person name="Henrissat B."/>
            <person name="Kuo A."/>
            <person name="Liang C."/>
            <person name="Lipzen A."/>
            <person name="Lutzoni F."/>
            <person name="Magnuson J."/>
            <person name="Mondo S."/>
            <person name="Nolan M."/>
            <person name="Ohm R."/>
            <person name="Pangilinan J."/>
            <person name="Park H.-J."/>
            <person name="Ramirez L."/>
            <person name="Alfaro M."/>
            <person name="Sun H."/>
            <person name="Tritt A."/>
            <person name="Yoshinaga Y."/>
            <person name="Zwiers L.-H."/>
            <person name="Turgeon B."/>
            <person name="Goodwin S."/>
            <person name="Spatafora J."/>
            <person name="Crous P."/>
            <person name="Grigoriev I."/>
        </authorList>
    </citation>
    <scope>NUCLEOTIDE SEQUENCE</scope>
    <source>
        <strain evidence="2">ATCC 36951</strain>
    </source>
</reference>
<gene>
    <name evidence="2" type="ORF">M409DRAFT_66010</name>
</gene>
<dbReference type="RefSeq" id="XP_033668242.1">
    <property type="nucleotide sequence ID" value="XM_033816753.1"/>
</dbReference>
<dbReference type="GeneID" id="54570025"/>
<dbReference type="Gene3D" id="3.40.50.720">
    <property type="entry name" value="NAD(P)-binding Rossmann-like Domain"/>
    <property type="match status" value="1"/>
</dbReference>
<evidence type="ECO:0000313" key="2">
    <source>
        <dbReference type="EMBL" id="KAF2167353.1"/>
    </source>
</evidence>
<keyword evidence="3" id="KW-1185">Reference proteome</keyword>
<dbReference type="SUPFAM" id="SSF51735">
    <property type="entry name" value="NAD(P)-binding Rossmann-fold domains"/>
    <property type="match status" value="1"/>
</dbReference>
<evidence type="ECO:0000259" key="1">
    <source>
        <dbReference type="Pfam" id="PF05368"/>
    </source>
</evidence>
<dbReference type="EMBL" id="ML993593">
    <property type="protein sequence ID" value="KAF2167353.1"/>
    <property type="molecule type" value="Genomic_DNA"/>
</dbReference>
<protein>
    <recommendedName>
        <fullName evidence="1">NmrA-like domain-containing protein</fullName>
    </recommendedName>
</protein>
<dbReference type="InterPro" id="IPR036291">
    <property type="entry name" value="NAD(P)-bd_dom_sf"/>
</dbReference>
<dbReference type="PANTHER" id="PTHR43162:SF1">
    <property type="entry name" value="PRESTALK A DIFFERENTIATION PROTEIN A"/>
    <property type="match status" value="1"/>
</dbReference>
<evidence type="ECO:0000313" key="3">
    <source>
        <dbReference type="Proteomes" id="UP000799537"/>
    </source>
</evidence>
<accession>A0A6A6CL55</accession>
<dbReference type="PANTHER" id="PTHR43162">
    <property type="match status" value="1"/>
</dbReference>
<name>A0A6A6CL55_ZASCE</name>
<dbReference type="Pfam" id="PF05368">
    <property type="entry name" value="NmrA"/>
    <property type="match status" value="1"/>
</dbReference>
<feature type="domain" description="NmrA-like" evidence="1">
    <location>
        <begin position="3"/>
        <end position="252"/>
    </location>
</feature>